<dbReference type="AlphaFoldDB" id="A0A1E3NWK4"/>
<keyword evidence="13" id="KW-1185">Reference proteome</keyword>
<proteinExistence type="predicted"/>
<dbReference type="GO" id="GO:0008270">
    <property type="term" value="F:zinc ion binding"/>
    <property type="evidence" value="ECO:0007669"/>
    <property type="project" value="UniProtKB-KW"/>
</dbReference>
<dbReference type="EMBL" id="KV454214">
    <property type="protein sequence ID" value="ODQ56937.1"/>
    <property type="molecule type" value="Genomic_DNA"/>
</dbReference>
<comment type="subcellular location">
    <subcellularLocation>
        <location evidence="1">Nucleus</location>
    </subcellularLocation>
</comment>
<dbReference type="GO" id="GO:0005634">
    <property type="term" value="C:nucleus"/>
    <property type="evidence" value="ECO:0007669"/>
    <property type="project" value="UniProtKB-SubCell"/>
</dbReference>
<name>A0A1E3NWK4_WICAA</name>
<organism evidence="12 13">
    <name type="scientific">Wickerhamomyces anomalus (strain ATCC 58044 / CBS 1984 / NCYC 433 / NRRL Y-366-8)</name>
    <name type="common">Yeast</name>
    <name type="synonym">Hansenula anomala</name>
    <dbReference type="NCBI Taxonomy" id="683960"/>
    <lineage>
        <taxon>Eukaryota</taxon>
        <taxon>Fungi</taxon>
        <taxon>Dikarya</taxon>
        <taxon>Ascomycota</taxon>
        <taxon>Saccharomycotina</taxon>
        <taxon>Saccharomycetes</taxon>
        <taxon>Phaffomycetales</taxon>
        <taxon>Wickerhamomycetaceae</taxon>
        <taxon>Wickerhamomyces</taxon>
    </lineage>
</organism>
<dbReference type="Gene3D" id="3.30.160.60">
    <property type="entry name" value="Classic Zinc Finger"/>
    <property type="match status" value="3"/>
</dbReference>
<evidence type="ECO:0000256" key="7">
    <source>
        <dbReference type="ARBA" id="ARBA00023125"/>
    </source>
</evidence>
<dbReference type="PANTHER" id="PTHR23235">
    <property type="entry name" value="KRUEPPEL-LIKE TRANSCRIPTION FACTOR"/>
    <property type="match status" value="1"/>
</dbReference>
<keyword evidence="2" id="KW-0479">Metal-binding</keyword>
<dbReference type="SMART" id="SM00355">
    <property type="entry name" value="ZnF_C2H2"/>
    <property type="match status" value="5"/>
</dbReference>
<dbReference type="STRING" id="683960.A0A1E3NWK4"/>
<dbReference type="InterPro" id="IPR036236">
    <property type="entry name" value="Znf_C2H2_sf"/>
</dbReference>
<evidence type="ECO:0000256" key="2">
    <source>
        <dbReference type="ARBA" id="ARBA00022723"/>
    </source>
</evidence>
<dbReference type="Pfam" id="PF00096">
    <property type="entry name" value="zf-C2H2"/>
    <property type="match status" value="2"/>
</dbReference>
<evidence type="ECO:0000259" key="11">
    <source>
        <dbReference type="PROSITE" id="PS50157"/>
    </source>
</evidence>
<feature type="domain" description="C2H2-type" evidence="11">
    <location>
        <begin position="15"/>
        <end position="44"/>
    </location>
</feature>
<evidence type="ECO:0000256" key="10">
    <source>
        <dbReference type="PROSITE-ProRule" id="PRU00042"/>
    </source>
</evidence>
<accession>A0A1E3NWK4</accession>
<dbReference type="PANTHER" id="PTHR23235:SF120">
    <property type="entry name" value="KRUPPEL-LIKE FACTOR 15"/>
    <property type="match status" value="1"/>
</dbReference>
<dbReference type="Pfam" id="PF13894">
    <property type="entry name" value="zf-C2H2_4"/>
    <property type="match status" value="1"/>
</dbReference>
<keyword evidence="7" id="KW-0238">DNA-binding</keyword>
<keyword evidence="3" id="KW-0677">Repeat</keyword>
<feature type="domain" description="C2H2-type" evidence="11">
    <location>
        <begin position="100"/>
        <end position="124"/>
    </location>
</feature>
<evidence type="ECO:0000256" key="4">
    <source>
        <dbReference type="ARBA" id="ARBA00022771"/>
    </source>
</evidence>
<dbReference type="SUPFAM" id="SSF57667">
    <property type="entry name" value="beta-beta-alpha zinc fingers"/>
    <property type="match status" value="2"/>
</dbReference>
<feature type="domain" description="C2H2-type" evidence="11">
    <location>
        <begin position="73"/>
        <end position="100"/>
    </location>
</feature>
<evidence type="ECO:0000256" key="3">
    <source>
        <dbReference type="ARBA" id="ARBA00022737"/>
    </source>
</evidence>
<keyword evidence="8" id="KW-0804">Transcription</keyword>
<evidence type="ECO:0000256" key="9">
    <source>
        <dbReference type="ARBA" id="ARBA00023242"/>
    </source>
</evidence>
<gene>
    <name evidence="12" type="ORF">WICANDRAFT_107307</name>
</gene>
<protein>
    <recommendedName>
        <fullName evidence="11">C2H2-type domain-containing protein</fullName>
    </recommendedName>
</protein>
<evidence type="ECO:0000256" key="8">
    <source>
        <dbReference type="ARBA" id="ARBA00023163"/>
    </source>
</evidence>
<dbReference type="GeneID" id="30197743"/>
<evidence type="ECO:0000256" key="5">
    <source>
        <dbReference type="ARBA" id="ARBA00022833"/>
    </source>
</evidence>
<evidence type="ECO:0000256" key="6">
    <source>
        <dbReference type="ARBA" id="ARBA00023015"/>
    </source>
</evidence>
<keyword evidence="5" id="KW-0862">Zinc</keyword>
<keyword evidence="9" id="KW-0539">Nucleus</keyword>
<keyword evidence="4 10" id="KW-0863">Zinc-finger</keyword>
<dbReference type="PROSITE" id="PS50157">
    <property type="entry name" value="ZINC_FINGER_C2H2_2"/>
    <property type="match status" value="4"/>
</dbReference>
<dbReference type="InterPro" id="IPR013087">
    <property type="entry name" value="Znf_C2H2_type"/>
</dbReference>
<evidence type="ECO:0000313" key="13">
    <source>
        <dbReference type="Proteomes" id="UP000094112"/>
    </source>
</evidence>
<feature type="domain" description="C2H2-type" evidence="11">
    <location>
        <begin position="45"/>
        <end position="72"/>
    </location>
</feature>
<dbReference type="PROSITE" id="PS00028">
    <property type="entry name" value="ZINC_FINGER_C2H2_1"/>
    <property type="match status" value="4"/>
</dbReference>
<dbReference type="RefSeq" id="XP_019036144.1">
    <property type="nucleotide sequence ID" value="XM_019180497.1"/>
</dbReference>
<sequence>MPAISKKPATRPKKYHCDFEGCLKAYSRPCLLEQHIRTHSNERPFKCGQCGKAFFRDSHLKVHLWTHSSDKPLRCEICSKGFVTSQQLGRHVKTHSIDEFKCPYECDESFPTNDKLSEHMLSTHIMSDFVDANTHQMKTDETLNMLRDQLDYSGIRGIPTFEVYTSPTPKAGDIDDGSNGYKTVSSTSTDAYDNLNLSKGKTFWDNWDDHHCKEPNCKGYPKYNSFQDLIYHYDEYHSFIPESLFEAFESNPEESSTGRFSNEWNL</sequence>
<dbReference type="OrthoDB" id="3437960at2759"/>
<evidence type="ECO:0000256" key="1">
    <source>
        <dbReference type="ARBA" id="ARBA00004123"/>
    </source>
</evidence>
<reference evidence="12 13" key="1">
    <citation type="journal article" date="2016" name="Proc. Natl. Acad. Sci. U.S.A.">
        <title>Comparative genomics of biotechnologically important yeasts.</title>
        <authorList>
            <person name="Riley R."/>
            <person name="Haridas S."/>
            <person name="Wolfe K.H."/>
            <person name="Lopes M.R."/>
            <person name="Hittinger C.T."/>
            <person name="Goeker M."/>
            <person name="Salamov A.A."/>
            <person name="Wisecaver J.H."/>
            <person name="Long T.M."/>
            <person name="Calvey C.H."/>
            <person name="Aerts A.L."/>
            <person name="Barry K.W."/>
            <person name="Choi C."/>
            <person name="Clum A."/>
            <person name="Coughlan A.Y."/>
            <person name="Deshpande S."/>
            <person name="Douglass A.P."/>
            <person name="Hanson S.J."/>
            <person name="Klenk H.-P."/>
            <person name="LaButti K.M."/>
            <person name="Lapidus A."/>
            <person name="Lindquist E.A."/>
            <person name="Lipzen A.M."/>
            <person name="Meier-Kolthoff J.P."/>
            <person name="Ohm R.A."/>
            <person name="Otillar R.P."/>
            <person name="Pangilinan J.L."/>
            <person name="Peng Y."/>
            <person name="Rokas A."/>
            <person name="Rosa C.A."/>
            <person name="Scheuner C."/>
            <person name="Sibirny A.A."/>
            <person name="Slot J.C."/>
            <person name="Stielow J.B."/>
            <person name="Sun H."/>
            <person name="Kurtzman C.P."/>
            <person name="Blackwell M."/>
            <person name="Grigoriev I.V."/>
            <person name="Jeffries T.W."/>
        </authorList>
    </citation>
    <scope>NUCLEOTIDE SEQUENCE [LARGE SCALE GENOMIC DNA]</scope>
    <source>
        <strain evidence="13">ATCC 58044 / CBS 1984 / NCYC 433 / NRRL Y-366-8</strain>
    </source>
</reference>
<dbReference type="Proteomes" id="UP000094112">
    <property type="component" value="Unassembled WGS sequence"/>
</dbReference>
<dbReference type="GO" id="GO:0000981">
    <property type="term" value="F:DNA-binding transcription factor activity, RNA polymerase II-specific"/>
    <property type="evidence" value="ECO:0007669"/>
    <property type="project" value="TreeGrafter"/>
</dbReference>
<dbReference type="FunFam" id="3.30.160.60:FF:000064">
    <property type="entry name" value="Early growth response protein 3"/>
    <property type="match status" value="1"/>
</dbReference>
<dbReference type="GO" id="GO:0000978">
    <property type="term" value="F:RNA polymerase II cis-regulatory region sequence-specific DNA binding"/>
    <property type="evidence" value="ECO:0007669"/>
    <property type="project" value="TreeGrafter"/>
</dbReference>
<evidence type="ECO:0000313" key="12">
    <source>
        <dbReference type="EMBL" id="ODQ56937.1"/>
    </source>
</evidence>
<keyword evidence="6" id="KW-0805">Transcription regulation</keyword>